<dbReference type="Proteomes" id="UP000324358">
    <property type="component" value="Unassembled WGS sequence"/>
</dbReference>
<organism evidence="2 3">
    <name type="scientific">Bizionia algoritergicola</name>
    <dbReference type="NCBI Taxonomy" id="291187"/>
    <lineage>
        <taxon>Bacteria</taxon>
        <taxon>Pseudomonadati</taxon>
        <taxon>Bacteroidota</taxon>
        <taxon>Flavobacteriia</taxon>
        <taxon>Flavobacteriales</taxon>
        <taxon>Flavobacteriaceae</taxon>
        <taxon>Bizionia</taxon>
    </lineage>
</organism>
<comment type="caution">
    <text evidence="2">The sequence shown here is derived from an EMBL/GenBank/DDBJ whole genome shotgun (WGS) entry which is preliminary data.</text>
</comment>
<evidence type="ECO:0000313" key="2">
    <source>
        <dbReference type="EMBL" id="TYB75657.1"/>
    </source>
</evidence>
<accession>A0A5D0R2C8</accession>
<feature type="coiled-coil region" evidence="1">
    <location>
        <begin position="134"/>
        <end position="173"/>
    </location>
</feature>
<name>A0A5D0R2C8_9FLAO</name>
<gene>
    <name evidence="2" type="ORF">ES675_05930</name>
</gene>
<dbReference type="EMBL" id="VSKL01000001">
    <property type="protein sequence ID" value="TYB75657.1"/>
    <property type="molecule type" value="Genomic_DNA"/>
</dbReference>
<dbReference type="RefSeq" id="WP_027127299.1">
    <property type="nucleotide sequence ID" value="NZ_VSKL01000001.1"/>
</dbReference>
<keyword evidence="1" id="KW-0175">Coiled coil</keyword>
<proteinExistence type="predicted"/>
<sequence length="206" mass="24255">MKNILFILTILTFNSVSSQKIFGELSYSERRIAPPTYNLDDMIEMQNGIKKIATDYKIVIPYLETELSPTNCKSLLGKKCNLYRQEISRIKTKFLKLEYSNDYFENRSYVLSSVKKMNMIDFELQQSFTLKNKISEQKIKIAEIEKLLNDEKCDSLKRECKKIKKSISKIKKRQAYFIKKSSYVTFSDEIAEFEILLDEIIYLIKA</sequence>
<keyword evidence="3" id="KW-1185">Reference proteome</keyword>
<dbReference type="OrthoDB" id="9876245at2"/>
<evidence type="ECO:0000256" key="1">
    <source>
        <dbReference type="SAM" id="Coils"/>
    </source>
</evidence>
<evidence type="ECO:0000313" key="3">
    <source>
        <dbReference type="Proteomes" id="UP000324358"/>
    </source>
</evidence>
<protein>
    <submittedName>
        <fullName evidence="2">Uncharacterized protein</fullName>
    </submittedName>
</protein>
<reference evidence="2 3" key="1">
    <citation type="submission" date="2019-08" db="EMBL/GenBank/DDBJ databases">
        <title>Genomes of Antarctic Bizionia species.</title>
        <authorList>
            <person name="Bowman J.P."/>
        </authorList>
    </citation>
    <scope>NUCLEOTIDE SEQUENCE [LARGE SCALE GENOMIC DNA]</scope>
    <source>
        <strain evidence="2 3">APA-1</strain>
    </source>
</reference>
<dbReference type="AlphaFoldDB" id="A0A5D0R2C8"/>